<dbReference type="EMBL" id="CP136339">
    <property type="protein sequence ID" value="WOA54186.1"/>
    <property type="molecule type" value="Genomic_DNA"/>
</dbReference>
<organism evidence="2 3">
    <name type="scientific">Dickeya solani</name>
    <dbReference type="NCBI Taxonomy" id="1089444"/>
    <lineage>
        <taxon>Bacteria</taxon>
        <taxon>Pseudomonadati</taxon>
        <taxon>Pseudomonadota</taxon>
        <taxon>Gammaproteobacteria</taxon>
        <taxon>Enterobacterales</taxon>
        <taxon>Pectobacteriaceae</taxon>
        <taxon>Dickeya</taxon>
    </lineage>
</organism>
<dbReference type="PROSITE" id="PS51502">
    <property type="entry name" value="S_R_A_B_BARREL"/>
    <property type="match status" value="1"/>
</dbReference>
<dbReference type="SMART" id="SM00886">
    <property type="entry name" value="Dabb"/>
    <property type="match status" value="1"/>
</dbReference>
<dbReference type="Gene3D" id="3.30.70.100">
    <property type="match status" value="1"/>
</dbReference>
<dbReference type="Pfam" id="PF07876">
    <property type="entry name" value="Dabb"/>
    <property type="match status" value="1"/>
</dbReference>
<accession>A0AAX4F3J4</accession>
<evidence type="ECO:0000313" key="3">
    <source>
        <dbReference type="Proteomes" id="UP001304423"/>
    </source>
</evidence>
<sequence>MILHIVLFTFKNPYNWSSPAALEAEEITRSHPLHISEIRGWGCGRNITDRAVAADFVVLGMFDTQQDVAAYLVHSNHQVGVEKWKTIAEWNVVDIDLNSDLSHTYGLLRSLGMAGNSCLESVGG</sequence>
<feature type="domain" description="Stress-response A/B barrel" evidence="1">
    <location>
        <begin position="2"/>
        <end position="95"/>
    </location>
</feature>
<dbReference type="InterPro" id="IPR011008">
    <property type="entry name" value="Dimeric_a/b-barrel"/>
</dbReference>
<reference evidence="2" key="1">
    <citation type="submission" date="2023-10" db="EMBL/GenBank/DDBJ databases">
        <title>Clonality and diversity in the soft rot Dickeya solani phytopathogen.</title>
        <authorList>
            <person name="Pedron J."/>
            <person name="Van Gijsegem F."/>
            <person name="Portier P."/>
            <person name="Taghouti G."/>
        </authorList>
    </citation>
    <scope>NUCLEOTIDE SEQUENCE</scope>
    <source>
        <strain evidence="2">CFBP5647</strain>
    </source>
</reference>
<dbReference type="SUPFAM" id="SSF54909">
    <property type="entry name" value="Dimeric alpha+beta barrel"/>
    <property type="match status" value="1"/>
</dbReference>
<evidence type="ECO:0000259" key="1">
    <source>
        <dbReference type="PROSITE" id="PS51502"/>
    </source>
</evidence>
<evidence type="ECO:0000313" key="2">
    <source>
        <dbReference type="EMBL" id="WOA54186.1"/>
    </source>
</evidence>
<dbReference type="RefSeq" id="WP_316394157.1">
    <property type="nucleotide sequence ID" value="NZ_CP136339.1"/>
</dbReference>
<dbReference type="AlphaFoldDB" id="A0AAX4F3J4"/>
<protein>
    <submittedName>
        <fullName evidence="2">Dabb family protein</fullName>
    </submittedName>
</protein>
<dbReference type="InterPro" id="IPR013097">
    <property type="entry name" value="Dabb"/>
</dbReference>
<gene>
    <name evidence="2" type="ORF">RXA29_08190</name>
</gene>
<proteinExistence type="predicted"/>
<name>A0AAX4F3J4_9GAMM</name>
<dbReference type="Proteomes" id="UP001304423">
    <property type="component" value="Chromosome"/>
</dbReference>